<dbReference type="SUPFAM" id="SSF46689">
    <property type="entry name" value="Homeodomain-like"/>
    <property type="match status" value="1"/>
</dbReference>
<organism evidence="2 3">
    <name type="scientific">Companilactobacillus mindensis DSM 14500</name>
    <dbReference type="NCBI Taxonomy" id="1423770"/>
    <lineage>
        <taxon>Bacteria</taxon>
        <taxon>Bacillati</taxon>
        <taxon>Bacillota</taxon>
        <taxon>Bacilli</taxon>
        <taxon>Lactobacillales</taxon>
        <taxon>Lactobacillaceae</taxon>
        <taxon>Companilactobacillus</taxon>
    </lineage>
</organism>
<dbReference type="InterPro" id="IPR009057">
    <property type="entry name" value="Homeodomain-like_sf"/>
</dbReference>
<proteinExistence type="predicted"/>
<dbReference type="InterPro" id="IPR014875">
    <property type="entry name" value="Mor_transcription_activator"/>
</dbReference>
<feature type="domain" description="Mor transcription activator" evidence="1">
    <location>
        <begin position="16"/>
        <end position="82"/>
    </location>
</feature>
<protein>
    <recommendedName>
        <fullName evidence="1">Mor transcription activator domain-containing protein</fullName>
    </recommendedName>
</protein>
<name>A0A0R1QH43_9LACO</name>
<evidence type="ECO:0000313" key="3">
    <source>
        <dbReference type="Proteomes" id="UP000050872"/>
    </source>
</evidence>
<dbReference type="RefSeq" id="WP_057887950.1">
    <property type="nucleotide sequence ID" value="NZ_AZEZ01000057.1"/>
</dbReference>
<dbReference type="EMBL" id="AZEZ01000057">
    <property type="protein sequence ID" value="KRL44125.1"/>
    <property type="molecule type" value="Genomic_DNA"/>
</dbReference>
<accession>A0A0R1QH43</accession>
<gene>
    <name evidence="2" type="ORF">FD29_GL000242</name>
</gene>
<comment type="caution">
    <text evidence="2">The sequence shown here is derived from an EMBL/GenBank/DDBJ whole genome shotgun (WGS) entry which is preliminary data.</text>
</comment>
<dbReference type="Proteomes" id="UP000050872">
    <property type="component" value="Unassembled WGS sequence"/>
</dbReference>
<evidence type="ECO:0000259" key="1">
    <source>
        <dbReference type="Pfam" id="PF08765"/>
    </source>
</evidence>
<reference evidence="2 3" key="1">
    <citation type="journal article" date="2015" name="Genome Announc.">
        <title>Expanding the biotechnology potential of lactobacilli through comparative genomics of 213 strains and associated genera.</title>
        <authorList>
            <person name="Sun Z."/>
            <person name="Harris H.M."/>
            <person name="McCann A."/>
            <person name="Guo C."/>
            <person name="Argimon S."/>
            <person name="Zhang W."/>
            <person name="Yang X."/>
            <person name="Jeffery I.B."/>
            <person name="Cooney J.C."/>
            <person name="Kagawa T.F."/>
            <person name="Liu W."/>
            <person name="Song Y."/>
            <person name="Salvetti E."/>
            <person name="Wrobel A."/>
            <person name="Rasinkangas P."/>
            <person name="Parkhill J."/>
            <person name="Rea M.C."/>
            <person name="O'Sullivan O."/>
            <person name="Ritari J."/>
            <person name="Douillard F.P."/>
            <person name="Paul Ross R."/>
            <person name="Yang R."/>
            <person name="Briner A.E."/>
            <person name="Felis G.E."/>
            <person name="de Vos W.M."/>
            <person name="Barrangou R."/>
            <person name="Klaenhammer T.R."/>
            <person name="Caufield P.W."/>
            <person name="Cui Y."/>
            <person name="Zhang H."/>
            <person name="O'Toole P.W."/>
        </authorList>
    </citation>
    <scope>NUCLEOTIDE SEQUENCE [LARGE SCALE GENOMIC DNA]</scope>
    <source>
        <strain evidence="2 3">DSM 14500</strain>
    </source>
</reference>
<dbReference type="OrthoDB" id="2200281at2"/>
<sequence>MTNERIDYDLLNESYKDLVDIIGMDNMLKVRENFGGSQLQLPMKLYDPTAIREMIQGEELNPQKIRDLSHKYGFSPRWFRKVSK</sequence>
<evidence type="ECO:0000313" key="2">
    <source>
        <dbReference type="EMBL" id="KRL44125.1"/>
    </source>
</evidence>
<dbReference type="Pfam" id="PF08765">
    <property type="entry name" value="Mor"/>
    <property type="match status" value="1"/>
</dbReference>
<keyword evidence="3" id="KW-1185">Reference proteome</keyword>
<dbReference type="PATRIC" id="fig|1423770.3.peg.242"/>
<dbReference type="AlphaFoldDB" id="A0A0R1QH43"/>